<name>A0A1R0GSE1_9FUNG</name>
<dbReference type="EMBL" id="LSSL01004077">
    <property type="protein sequence ID" value="OLY79814.1"/>
    <property type="molecule type" value="Genomic_DNA"/>
</dbReference>
<proteinExistence type="predicted"/>
<dbReference type="OrthoDB" id="5610202at2759"/>
<evidence type="ECO:0000313" key="1">
    <source>
        <dbReference type="EMBL" id="OLY79814.1"/>
    </source>
</evidence>
<keyword evidence="2" id="KW-1185">Reference proteome</keyword>
<reference evidence="1 2" key="1">
    <citation type="journal article" date="2016" name="Mol. Biol. Evol.">
        <title>Genome-Wide Survey of Gut Fungi (Harpellales) Reveals the First Horizontally Transferred Ubiquitin Gene from a Mosquito Host.</title>
        <authorList>
            <person name="Wang Y."/>
            <person name="White M.M."/>
            <person name="Kvist S."/>
            <person name="Moncalvo J.M."/>
        </authorList>
    </citation>
    <scope>NUCLEOTIDE SEQUENCE [LARGE SCALE GENOMIC DNA]</scope>
    <source>
        <strain evidence="1 2">ALG-7-W6</strain>
    </source>
</reference>
<protein>
    <submittedName>
        <fullName evidence="1">Uncharacterized protein</fullName>
    </submittedName>
</protein>
<sequence>MGYLKLYSVDAEKRLLKPEKLKISALISEITGTSDDKLASQLADYLDKSEYTPSFNVFNVGNKTLGYQHVYMLDADDSYKGSEEWYQKFTGPSIDAETYIPKPLKKFFVNKVESSFGKTLSIHDFLINYKPLDYSKYPVASASLRNHIALMSIYRDVLANKYQTALIMYPENIRNLPKLSSLALQTVPSDWDTISFCEKPGGFFPNRFKCSSENVPHAVTLNGAQKLMIEIVTDLQANRHEGFGSSDPKPNSIISHASEIDNLAKAKKVVSYNFSIL</sequence>
<evidence type="ECO:0000313" key="2">
    <source>
        <dbReference type="Proteomes" id="UP000187455"/>
    </source>
</evidence>
<comment type="caution">
    <text evidence="1">The sequence shown here is derived from an EMBL/GenBank/DDBJ whole genome shotgun (WGS) entry which is preliminary data.</text>
</comment>
<accession>A0A1R0GSE1</accession>
<dbReference type="AlphaFoldDB" id="A0A1R0GSE1"/>
<organism evidence="1 2">
    <name type="scientific">Smittium mucronatum</name>
    <dbReference type="NCBI Taxonomy" id="133383"/>
    <lineage>
        <taxon>Eukaryota</taxon>
        <taxon>Fungi</taxon>
        <taxon>Fungi incertae sedis</taxon>
        <taxon>Zoopagomycota</taxon>
        <taxon>Kickxellomycotina</taxon>
        <taxon>Harpellomycetes</taxon>
        <taxon>Harpellales</taxon>
        <taxon>Legeriomycetaceae</taxon>
        <taxon>Smittium</taxon>
    </lineage>
</organism>
<gene>
    <name evidence="1" type="ORF">AYI68_g6103</name>
</gene>
<dbReference type="Proteomes" id="UP000187455">
    <property type="component" value="Unassembled WGS sequence"/>
</dbReference>